<proteinExistence type="inferred from homology"/>
<feature type="domain" description="OmpR/PhoB-type" evidence="6">
    <location>
        <begin position="14"/>
        <end position="112"/>
    </location>
</feature>
<evidence type="ECO:0000256" key="4">
    <source>
        <dbReference type="SAM" id="MobiDB-lite"/>
    </source>
</evidence>
<dbReference type="Pfam" id="PF26549">
    <property type="entry name" value="Tricorn_N"/>
    <property type="match status" value="1"/>
</dbReference>
<sequence>METTDRPPAHPILSAPFRVGDWVAEPMANQLTRGETVRRVEPKVMEVLACMAAVPGETVTKDEFMAEVWTGTIVTDDVLARCISELRKALGDKARSPSYVETIRKRGYRLIAQVETDVEATAVDGVAVEAAPGAVSLAAPPGLDLRRPELPTRTRPTVVLWALAAVAVVALGAVLAYQAGVAGVRPLATTPLTSYPGDERDPALSPDGSRVAFAWNGEAADGEPGAFDVYVQDARGGAAPTRLTNHPADERSPAWSPDGQRVAFVRCGVGGECGVYVVGAGGGAARTLAEPEGLAVEDLVWSPDGQTLAFSARRGRQGAFSLHLLPLDGSRPQRLTSPASTYPGDLAPAFSPDGQRLAFVRTALDGRQDVAVVSVQGGPVRRLAREQKGVTGLDWTADGEVVYAANRDGAAGLWRVPREGGAPRWIALGSDGGEIAGPSVARRGRGIAFAQQRVQSQIIQLAPGDDRGRLLLRSTRDDFQPAVAPDGSRTAFVSTRSGSHEVWSAAPDGSGARQLTDFGGARVSSPRWSPDGRRLAVSARAQGNADVFVVLPDGEARQITTDSADDVAPSWSRDGMWVYFASDRGDTWQIYRVPAAGGDPEPVTVGGGVAAAEAPGGGLLVIRPDKRGLWLLPPGTDGLPQDAAARRLPANLSPADWANWTVSGPYVYVLERRYDRAATVVRLDPATGRRVTVATAQDVPEDSGLAVFPGGQRFLLARQERADSDIGFVADFD</sequence>
<evidence type="ECO:0000256" key="2">
    <source>
        <dbReference type="ARBA" id="ARBA00023125"/>
    </source>
</evidence>
<reference evidence="7 8" key="1">
    <citation type="submission" date="2023-09" db="EMBL/GenBank/DDBJ databases">
        <authorList>
            <person name="Rey-Velasco X."/>
        </authorList>
    </citation>
    <scope>NUCLEOTIDE SEQUENCE [LARGE SCALE GENOMIC DNA]</scope>
    <source>
        <strain evidence="7 8">F394</strain>
    </source>
</reference>
<comment type="caution">
    <text evidence="7">The sequence shown here is derived from an EMBL/GenBank/DDBJ whole genome shotgun (WGS) entry which is preliminary data.</text>
</comment>
<feature type="DNA-binding region" description="OmpR/PhoB-type" evidence="3">
    <location>
        <begin position="14"/>
        <end position="112"/>
    </location>
</feature>
<evidence type="ECO:0000259" key="6">
    <source>
        <dbReference type="PROSITE" id="PS51755"/>
    </source>
</evidence>
<dbReference type="Gene3D" id="1.10.10.10">
    <property type="entry name" value="Winged helix-like DNA-binding domain superfamily/Winged helix DNA-binding domain"/>
    <property type="match status" value="1"/>
</dbReference>
<evidence type="ECO:0000313" key="7">
    <source>
        <dbReference type="EMBL" id="MDT0632295.1"/>
    </source>
</evidence>
<keyword evidence="2 3" id="KW-0238">DNA-binding</keyword>
<feature type="transmembrane region" description="Helical" evidence="5">
    <location>
        <begin position="158"/>
        <end position="177"/>
    </location>
</feature>
<dbReference type="PANTHER" id="PTHR36842:SF1">
    <property type="entry name" value="PROTEIN TOLB"/>
    <property type="match status" value="1"/>
</dbReference>
<dbReference type="Proteomes" id="UP001267426">
    <property type="component" value="Unassembled WGS sequence"/>
</dbReference>
<accession>A0ABU3BSL9</accession>
<dbReference type="InterPro" id="IPR011042">
    <property type="entry name" value="6-blade_b-propeller_TolB-like"/>
</dbReference>
<dbReference type="InterPro" id="IPR036388">
    <property type="entry name" value="WH-like_DNA-bd_sf"/>
</dbReference>
<dbReference type="Gene3D" id="2.120.10.30">
    <property type="entry name" value="TolB, C-terminal domain"/>
    <property type="match status" value="3"/>
</dbReference>
<dbReference type="InterPro" id="IPR001867">
    <property type="entry name" value="OmpR/PhoB-type_DNA-bd"/>
</dbReference>
<keyword evidence="5" id="KW-0472">Membrane</keyword>
<evidence type="ECO:0000256" key="1">
    <source>
        <dbReference type="ARBA" id="ARBA00009820"/>
    </source>
</evidence>
<dbReference type="SUPFAM" id="SSF82171">
    <property type="entry name" value="DPP6 N-terminal domain-like"/>
    <property type="match status" value="1"/>
</dbReference>
<keyword evidence="5" id="KW-1133">Transmembrane helix</keyword>
<dbReference type="PROSITE" id="PS51755">
    <property type="entry name" value="OMPR_PHOB"/>
    <property type="match status" value="1"/>
</dbReference>
<feature type="region of interest" description="Disordered" evidence="4">
    <location>
        <begin position="238"/>
        <end position="257"/>
    </location>
</feature>
<gene>
    <name evidence="7" type="ORF">RM540_11105</name>
</gene>
<dbReference type="InterPro" id="IPR011044">
    <property type="entry name" value="Quino_amine_DH_bsu"/>
</dbReference>
<dbReference type="InterPro" id="IPR011659">
    <property type="entry name" value="WD40"/>
</dbReference>
<comment type="similarity">
    <text evidence="1">Belongs to the TolB family.</text>
</comment>
<dbReference type="SUPFAM" id="SSF50969">
    <property type="entry name" value="YVTN repeat-like/Quinoprotein amine dehydrogenase"/>
    <property type="match status" value="1"/>
</dbReference>
<dbReference type="PANTHER" id="PTHR36842">
    <property type="entry name" value="PROTEIN TOLB HOMOLOG"/>
    <property type="match status" value="1"/>
</dbReference>
<dbReference type="SUPFAM" id="SSF63825">
    <property type="entry name" value="YWTD domain"/>
    <property type="match status" value="1"/>
</dbReference>
<dbReference type="SMART" id="SM00862">
    <property type="entry name" value="Trans_reg_C"/>
    <property type="match status" value="1"/>
</dbReference>
<evidence type="ECO:0000256" key="5">
    <source>
        <dbReference type="SAM" id="Phobius"/>
    </source>
</evidence>
<evidence type="ECO:0000256" key="3">
    <source>
        <dbReference type="PROSITE-ProRule" id="PRU01091"/>
    </source>
</evidence>
<dbReference type="Pfam" id="PF00486">
    <property type="entry name" value="Trans_reg_C"/>
    <property type="match status" value="1"/>
</dbReference>
<keyword evidence="5" id="KW-0812">Transmembrane</keyword>
<dbReference type="CDD" id="cd00383">
    <property type="entry name" value="trans_reg_C"/>
    <property type="match status" value="1"/>
</dbReference>
<protein>
    <submittedName>
        <fullName evidence="7">Winged helix-turn-helix domain-containing protein</fullName>
    </submittedName>
</protein>
<keyword evidence="8" id="KW-1185">Reference proteome</keyword>
<dbReference type="EMBL" id="JAVRHT010000025">
    <property type="protein sequence ID" value="MDT0632295.1"/>
    <property type="molecule type" value="Genomic_DNA"/>
</dbReference>
<dbReference type="SUPFAM" id="SSF46894">
    <property type="entry name" value="C-terminal effector domain of the bipartite response regulators"/>
    <property type="match status" value="1"/>
</dbReference>
<dbReference type="InterPro" id="IPR016032">
    <property type="entry name" value="Sig_transdc_resp-reg_C-effctor"/>
</dbReference>
<name>A0ABU3BSL9_9BACT</name>
<dbReference type="Pfam" id="PF07676">
    <property type="entry name" value="PD40"/>
    <property type="match status" value="4"/>
</dbReference>
<dbReference type="RefSeq" id="WP_311664059.1">
    <property type="nucleotide sequence ID" value="NZ_JAVRHT010000025.1"/>
</dbReference>
<evidence type="ECO:0000313" key="8">
    <source>
        <dbReference type="Proteomes" id="UP001267426"/>
    </source>
</evidence>
<organism evidence="7 8">
    <name type="scientific">Rubrivirga litoralis</name>
    <dbReference type="NCBI Taxonomy" id="3075598"/>
    <lineage>
        <taxon>Bacteria</taxon>
        <taxon>Pseudomonadati</taxon>
        <taxon>Rhodothermota</taxon>
        <taxon>Rhodothermia</taxon>
        <taxon>Rhodothermales</taxon>
        <taxon>Rubricoccaceae</taxon>
        <taxon>Rubrivirga</taxon>
    </lineage>
</organism>